<evidence type="ECO:0000256" key="5">
    <source>
        <dbReference type="ARBA" id="ARBA00022691"/>
    </source>
</evidence>
<dbReference type="InterPro" id="IPR029063">
    <property type="entry name" value="SAM-dependent_MTases_sf"/>
</dbReference>
<dbReference type="Pfam" id="PF07942">
    <property type="entry name" value="CARME"/>
    <property type="match status" value="1"/>
</dbReference>
<keyword evidence="4" id="KW-0808">Transferase</keyword>
<dbReference type="EMBL" id="BMIU01000021">
    <property type="protein sequence ID" value="GGF44469.1"/>
    <property type="molecule type" value="Genomic_DNA"/>
</dbReference>
<dbReference type="Gene3D" id="3.40.50.150">
    <property type="entry name" value="Vaccinia Virus protein VP39"/>
    <property type="match status" value="1"/>
</dbReference>
<name>A0ABQ1V8P2_9BACT</name>
<dbReference type="SMART" id="SM01296">
    <property type="entry name" value="N2227"/>
    <property type="match status" value="1"/>
</dbReference>
<keyword evidence="7" id="KW-1185">Reference proteome</keyword>
<sequence length="427" mass="49337">MFDRPDKVIRQFHGYYRNYVDHEKKHESKVEQFGVDFPERRSFYQLLAKGLRKNRSLVEQVLQSLQAHLPEKSIDEEPLDKMAYTTDLSYLMRDWSGEKAHEEEVLKTAKSILEMLGPYYDSHPSVLVLGAGMGRIAVELGEQFREVVALDNSPTMAYCFNHLMKGSLSFYDIQLKRTFHQSEMVKEIKASIKDRNDDLIMTAQRIHYLLGNALNMPLKDGSMDIVVSAYFTDVFPLDLLLEEVDRVLRPGGLFLHFGPLEYHFSDESAMYAADEFRPIFAKYGFDWITETTLENTNFCRPSSMLQQSYKNWQFLAQKRMVTDKGSMQKNPCLCLADAITYKVEGPLGKHHDPSIILYGGREPLTITPVLLEILKLMSNPIRLEQLLADFFHLFEITKEETETRKMVVKSLEELMEKGIVKAQESSL</sequence>
<keyword evidence="5" id="KW-0949">S-adenosyl-L-methionine</keyword>
<proteinExistence type="inferred from homology"/>
<keyword evidence="3" id="KW-0489">Methyltransferase</keyword>
<evidence type="ECO:0000256" key="1">
    <source>
        <dbReference type="ARBA" id="ARBA00010086"/>
    </source>
</evidence>
<dbReference type="EC" id="2.1.1.22" evidence="2"/>
<dbReference type="PANTHER" id="PTHR12303">
    <property type="entry name" value="CARNOSINE N-METHYLTRANSFERASE"/>
    <property type="match status" value="1"/>
</dbReference>
<dbReference type="InterPro" id="IPR012901">
    <property type="entry name" value="CARME"/>
</dbReference>
<dbReference type="CDD" id="cd02440">
    <property type="entry name" value="AdoMet_MTases"/>
    <property type="match status" value="1"/>
</dbReference>
<comment type="similarity">
    <text evidence="1">Belongs to the carnosine N-methyltransferase family.</text>
</comment>
<reference evidence="7" key="1">
    <citation type="journal article" date="2019" name="Int. J. Syst. Evol. Microbiol.">
        <title>The Global Catalogue of Microorganisms (GCM) 10K type strain sequencing project: providing services to taxonomists for standard genome sequencing and annotation.</title>
        <authorList>
            <consortium name="The Broad Institute Genomics Platform"/>
            <consortium name="The Broad Institute Genome Sequencing Center for Infectious Disease"/>
            <person name="Wu L."/>
            <person name="Ma J."/>
        </authorList>
    </citation>
    <scope>NUCLEOTIDE SEQUENCE [LARGE SCALE GENOMIC DNA]</scope>
    <source>
        <strain evidence="7">CGMCC 1.15407</strain>
    </source>
</reference>
<evidence type="ECO:0000313" key="6">
    <source>
        <dbReference type="EMBL" id="GGF44469.1"/>
    </source>
</evidence>
<evidence type="ECO:0000256" key="2">
    <source>
        <dbReference type="ARBA" id="ARBA00012003"/>
    </source>
</evidence>
<gene>
    <name evidence="6" type="ORF">GCM10011339_36210</name>
</gene>
<comment type="caution">
    <text evidence="6">The sequence shown here is derived from an EMBL/GenBank/DDBJ whole genome shotgun (WGS) entry which is preliminary data.</text>
</comment>
<organism evidence="6 7">
    <name type="scientific">Echinicola rosea</name>
    <dbReference type="NCBI Taxonomy" id="1807691"/>
    <lineage>
        <taxon>Bacteria</taxon>
        <taxon>Pseudomonadati</taxon>
        <taxon>Bacteroidota</taxon>
        <taxon>Cytophagia</taxon>
        <taxon>Cytophagales</taxon>
        <taxon>Cyclobacteriaceae</taxon>
        <taxon>Echinicola</taxon>
    </lineage>
</organism>
<dbReference type="SUPFAM" id="SSF53335">
    <property type="entry name" value="S-adenosyl-L-methionine-dependent methyltransferases"/>
    <property type="match status" value="1"/>
</dbReference>
<evidence type="ECO:0000313" key="7">
    <source>
        <dbReference type="Proteomes" id="UP000647339"/>
    </source>
</evidence>
<protein>
    <recommendedName>
        <fullName evidence="2">carnosine N-methyltransferase</fullName>
        <ecNumber evidence="2">2.1.1.22</ecNumber>
    </recommendedName>
</protein>
<evidence type="ECO:0000256" key="3">
    <source>
        <dbReference type="ARBA" id="ARBA00022603"/>
    </source>
</evidence>
<accession>A0ABQ1V8P2</accession>
<dbReference type="Proteomes" id="UP000647339">
    <property type="component" value="Unassembled WGS sequence"/>
</dbReference>
<evidence type="ECO:0000256" key="4">
    <source>
        <dbReference type="ARBA" id="ARBA00022679"/>
    </source>
</evidence>
<dbReference type="PANTHER" id="PTHR12303:SF6">
    <property type="entry name" value="CARNOSINE N-METHYLTRANSFERASE"/>
    <property type="match status" value="1"/>
</dbReference>